<dbReference type="Proteomes" id="UP000000430">
    <property type="component" value="Chromosome"/>
</dbReference>
<dbReference type="HOGENOM" id="CLU_2875355_0_0_6"/>
<proteinExistence type="predicted"/>
<evidence type="ECO:0000313" key="1">
    <source>
        <dbReference type="EMBL" id="CAG67935.1"/>
    </source>
</evidence>
<protein>
    <submittedName>
        <fullName evidence="1">Uncharacterized protein</fullName>
    </submittedName>
</protein>
<dbReference type="EMBL" id="CR543861">
    <property type="protein sequence ID" value="CAG67935.1"/>
    <property type="molecule type" value="Genomic_DNA"/>
</dbReference>
<organism evidence="1 2">
    <name type="scientific">Acinetobacter baylyi (strain ATCC 33305 / BD413 / ADP1)</name>
    <dbReference type="NCBI Taxonomy" id="62977"/>
    <lineage>
        <taxon>Bacteria</taxon>
        <taxon>Pseudomonadati</taxon>
        <taxon>Pseudomonadota</taxon>
        <taxon>Gammaproteobacteria</taxon>
        <taxon>Moraxellales</taxon>
        <taxon>Moraxellaceae</taxon>
        <taxon>Acinetobacter</taxon>
    </lineage>
</organism>
<dbReference type="KEGG" id="aci:ACIAD1046"/>
<accession>Q6FDC3</accession>
<reference evidence="1 2" key="1">
    <citation type="journal article" date="2004" name="Nucleic Acids Res.">
        <title>Unique features revealed by the genome sequence of Acinetobacter sp. ADP1, a versatile and naturally transformation competent bacterium.</title>
        <authorList>
            <person name="Barbe V."/>
            <person name="Vallenet D."/>
            <person name="Fonknechten N."/>
            <person name="Kreimeyer A."/>
            <person name="Oztas S."/>
            <person name="Labarre L."/>
            <person name="Cruveiller S."/>
            <person name="Robert C."/>
            <person name="Duprat S."/>
            <person name="Wincker P."/>
            <person name="Ornston L.N."/>
            <person name="Weissenbach J."/>
            <person name="Marliere P."/>
            <person name="Cohen G.N."/>
            <person name="Medigue C."/>
        </authorList>
    </citation>
    <scope>NUCLEOTIDE SEQUENCE [LARGE SCALE GENOMIC DNA]</scope>
    <source>
        <strain evidence="2">ATCC 33305 / BD413 / ADP1</strain>
    </source>
</reference>
<sequence length="63" mass="7548">MKFHQNDIFSFQNENVNVANETIVIFFNNYDSFKNTFNKKGGFDLRLCFYCIKNINLSVRQAW</sequence>
<dbReference type="AlphaFoldDB" id="Q6FDC3"/>
<evidence type="ECO:0000313" key="2">
    <source>
        <dbReference type="Proteomes" id="UP000000430"/>
    </source>
</evidence>
<name>Q6FDC3_ACIAD</name>
<gene>
    <name evidence="1" type="ordered locus">ACIAD1046</name>
</gene>